<dbReference type="CDD" id="cd15831">
    <property type="entry name" value="BTAD"/>
    <property type="match status" value="1"/>
</dbReference>
<dbReference type="InterPro" id="IPR036388">
    <property type="entry name" value="WH-like_DNA-bd_sf"/>
</dbReference>
<dbReference type="SMART" id="SM01043">
    <property type="entry name" value="BTAD"/>
    <property type="match status" value="1"/>
</dbReference>
<dbReference type="EMBL" id="PVZG01000002">
    <property type="protein sequence ID" value="PRY32318.1"/>
    <property type="molecule type" value="Genomic_DNA"/>
</dbReference>
<name>A0A2T0SFW9_9ACTN</name>
<dbReference type="SUPFAM" id="SSF48452">
    <property type="entry name" value="TPR-like"/>
    <property type="match status" value="1"/>
</dbReference>
<keyword evidence="8" id="KW-1185">Reference proteome</keyword>
<dbReference type="AlphaFoldDB" id="A0A2T0SFW9"/>
<dbReference type="Pfam" id="PF03704">
    <property type="entry name" value="BTAD"/>
    <property type="match status" value="1"/>
</dbReference>
<evidence type="ECO:0000256" key="3">
    <source>
        <dbReference type="ARBA" id="ARBA00023125"/>
    </source>
</evidence>
<dbReference type="SUPFAM" id="SSF46894">
    <property type="entry name" value="C-terminal effector domain of the bipartite response regulators"/>
    <property type="match status" value="1"/>
</dbReference>
<dbReference type="PANTHER" id="PTHR35807:SF1">
    <property type="entry name" value="TRANSCRIPTIONAL REGULATOR REDD"/>
    <property type="match status" value="1"/>
</dbReference>
<dbReference type="SMART" id="SM00862">
    <property type="entry name" value="Trans_reg_C"/>
    <property type="match status" value="1"/>
</dbReference>
<evidence type="ECO:0000256" key="5">
    <source>
        <dbReference type="PROSITE-ProRule" id="PRU01091"/>
    </source>
</evidence>
<dbReference type="Gene3D" id="1.25.40.10">
    <property type="entry name" value="Tetratricopeptide repeat domain"/>
    <property type="match status" value="1"/>
</dbReference>
<comment type="similarity">
    <text evidence="1">Belongs to the AfsR/DnrI/RedD regulatory family.</text>
</comment>
<dbReference type="OrthoDB" id="134712at2"/>
<dbReference type="InterPro" id="IPR027417">
    <property type="entry name" value="P-loop_NTPase"/>
</dbReference>
<evidence type="ECO:0000256" key="4">
    <source>
        <dbReference type="ARBA" id="ARBA00023163"/>
    </source>
</evidence>
<dbReference type="InterPro" id="IPR041664">
    <property type="entry name" value="AAA_16"/>
</dbReference>
<comment type="caution">
    <text evidence="7">The sequence shown here is derived from an EMBL/GenBank/DDBJ whole genome shotgun (WGS) entry which is preliminary data.</text>
</comment>
<dbReference type="PANTHER" id="PTHR35807">
    <property type="entry name" value="TRANSCRIPTIONAL REGULATOR REDD-RELATED"/>
    <property type="match status" value="1"/>
</dbReference>
<keyword evidence="3 5" id="KW-0238">DNA-binding</keyword>
<protein>
    <submittedName>
        <fullName evidence="7">DNA-binding SARP family transcriptional activator</fullName>
    </submittedName>
</protein>
<evidence type="ECO:0000259" key="6">
    <source>
        <dbReference type="PROSITE" id="PS51755"/>
    </source>
</evidence>
<dbReference type="InterPro" id="IPR001867">
    <property type="entry name" value="OmpR/PhoB-type_DNA-bd"/>
</dbReference>
<keyword evidence="4" id="KW-0804">Transcription</keyword>
<dbReference type="PROSITE" id="PS51755">
    <property type="entry name" value="OMPR_PHOB"/>
    <property type="match status" value="1"/>
</dbReference>
<feature type="domain" description="OmpR/PhoB-type" evidence="6">
    <location>
        <begin position="1"/>
        <end position="99"/>
    </location>
</feature>
<gene>
    <name evidence="7" type="ORF">CLV70_102529</name>
</gene>
<feature type="DNA-binding region" description="OmpR/PhoB-type" evidence="5">
    <location>
        <begin position="1"/>
        <end position="99"/>
    </location>
</feature>
<proteinExistence type="inferred from homology"/>
<dbReference type="InterPro" id="IPR011990">
    <property type="entry name" value="TPR-like_helical_dom_sf"/>
</dbReference>
<evidence type="ECO:0000256" key="2">
    <source>
        <dbReference type="ARBA" id="ARBA00023015"/>
    </source>
</evidence>
<dbReference type="InterPro" id="IPR016032">
    <property type="entry name" value="Sig_transdc_resp-reg_C-effctor"/>
</dbReference>
<evidence type="ECO:0000313" key="8">
    <source>
        <dbReference type="Proteomes" id="UP000239209"/>
    </source>
</evidence>
<dbReference type="SUPFAM" id="SSF52540">
    <property type="entry name" value="P-loop containing nucleoside triphosphate hydrolases"/>
    <property type="match status" value="1"/>
</dbReference>
<keyword evidence="2" id="KW-0805">Transcription regulation</keyword>
<dbReference type="Pfam" id="PF00486">
    <property type="entry name" value="Trans_reg_C"/>
    <property type="match status" value="1"/>
</dbReference>
<dbReference type="GO" id="GO:0000160">
    <property type="term" value="P:phosphorelay signal transduction system"/>
    <property type="evidence" value="ECO:0007669"/>
    <property type="project" value="InterPro"/>
</dbReference>
<sequence length="1012" mass="106977">MTRTAFQVLGPVGASTGRGPVALRGARQRSVLARLLIARGRVVPVTRLVDDLWERPPDGAVAALRTFVADLRRALEPDRPPRAPASLLVTAGQGYALRPAPGAVDAWRFEAAVASGAASAQTVPLLDEALALWHGPAYSDCATAPWARAEIDRLDELRLLAVERRAAALLALGRAEEAVPGLQAHTGEAPFREDAWHLLATALYRTGRQGEALAALRRARELLAGELGVDPGPRLRRLEQDILAQAPHLTAGVPPAPVPVPGPEVSLFGRDEELSRLLGAARAAQERERPVLALIAGEAGAGKSALAEALTGRLAARGWNTDAVRAPDYEDAPALWNLPTTPEAADPAVARFLRHRDLAARFAAWAPVVLVADDLHRFDADALDLLTHLAAGAGPPRGAVLVVGTYRTGELGPRLTAALARVARAEPVRVHLGGLAEASTAELIASVTGHPADPGAVRALHRRSGGNPFFVRELARLAAAGADLDDIPAGVRDVIRHRLDRLPESARTVLRRAAVLGRDIDPEVLLAIVGDRAIDALDAALRAGFLTETGRDLRFTHVLVRDTLYDDLSTVRRSRWHATAAETIERLRPADPVALAHHYALASGPGTAARAAHYAARAAEQAERRSNPHEAARWWRAALDRTGAGDLRGRLTAMMGLGRALAVTGHLAGTRALRAEAVTAITGLDDPELAATVLTAFDVPAVWPRNDDQALSDRIVALAEDLLPAAPPDLRVRLLTTLALESRGSTDDRGRRAAEEAERTARRSRDPALLALALNARYMHAVHRCGMSAERAAIGAELVALAAGNDLVTYEVLGHLILLQSACATGDFRTADTCAEAADRLAERYDLPVVGIFTQLYAAFRLAAGPARDEESARGTAEATYRTACDRLSAAGMPGVSDGLLGLALLSLDSPGPAEGLGPYEPWARPGLLLARGRRDEAAEALANLPDSPHDLLREARLCLAAAAAAELGDRDIAARLHADLLPAAAELAGAAGGVLSLGPVRDYLTALEALL</sequence>
<evidence type="ECO:0000313" key="7">
    <source>
        <dbReference type="EMBL" id="PRY32318.1"/>
    </source>
</evidence>
<organism evidence="7 8">
    <name type="scientific">Pseudosporangium ferrugineum</name>
    <dbReference type="NCBI Taxonomy" id="439699"/>
    <lineage>
        <taxon>Bacteria</taxon>
        <taxon>Bacillati</taxon>
        <taxon>Actinomycetota</taxon>
        <taxon>Actinomycetes</taxon>
        <taxon>Micromonosporales</taxon>
        <taxon>Micromonosporaceae</taxon>
        <taxon>Pseudosporangium</taxon>
    </lineage>
</organism>
<dbReference type="Pfam" id="PF13191">
    <property type="entry name" value="AAA_16"/>
    <property type="match status" value="1"/>
</dbReference>
<dbReference type="InterPro" id="IPR051677">
    <property type="entry name" value="AfsR-DnrI-RedD_regulator"/>
</dbReference>
<dbReference type="Proteomes" id="UP000239209">
    <property type="component" value="Unassembled WGS sequence"/>
</dbReference>
<evidence type="ECO:0000256" key="1">
    <source>
        <dbReference type="ARBA" id="ARBA00005820"/>
    </source>
</evidence>
<dbReference type="GO" id="GO:0003677">
    <property type="term" value="F:DNA binding"/>
    <property type="evidence" value="ECO:0007669"/>
    <property type="project" value="UniProtKB-UniRule"/>
</dbReference>
<dbReference type="GO" id="GO:0006355">
    <property type="term" value="P:regulation of DNA-templated transcription"/>
    <property type="evidence" value="ECO:0007669"/>
    <property type="project" value="InterPro"/>
</dbReference>
<dbReference type="Gene3D" id="1.10.10.10">
    <property type="entry name" value="Winged helix-like DNA-binding domain superfamily/Winged helix DNA-binding domain"/>
    <property type="match status" value="1"/>
</dbReference>
<dbReference type="RefSeq" id="WP_106125492.1">
    <property type="nucleotide sequence ID" value="NZ_PVZG01000002.1"/>
</dbReference>
<reference evidence="7 8" key="1">
    <citation type="submission" date="2018-03" db="EMBL/GenBank/DDBJ databases">
        <title>Genomic Encyclopedia of Archaeal and Bacterial Type Strains, Phase II (KMG-II): from individual species to whole genera.</title>
        <authorList>
            <person name="Goeker M."/>
        </authorList>
    </citation>
    <scope>NUCLEOTIDE SEQUENCE [LARGE SCALE GENOMIC DNA]</scope>
    <source>
        <strain evidence="7 8">DSM 45348</strain>
    </source>
</reference>
<accession>A0A2T0SFW9</accession>
<dbReference type="InterPro" id="IPR005158">
    <property type="entry name" value="BTAD"/>
</dbReference>
<dbReference type="Gene3D" id="3.40.50.300">
    <property type="entry name" value="P-loop containing nucleotide triphosphate hydrolases"/>
    <property type="match status" value="1"/>
</dbReference>